<dbReference type="PROSITE" id="PS50075">
    <property type="entry name" value="CARRIER"/>
    <property type="match status" value="2"/>
</dbReference>
<dbReference type="CDD" id="cd17646">
    <property type="entry name" value="A_NRPS_AB3403-like"/>
    <property type="match status" value="1"/>
</dbReference>
<dbReference type="InterPro" id="IPR042099">
    <property type="entry name" value="ANL_N_sf"/>
</dbReference>
<dbReference type="GO" id="GO:0008610">
    <property type="term" value="P:lipid biosynthetic process"/>
    <property type="evidence" value="ECO:0007669"/>
    <property type="project" value="UniProtKB-ARBA"/>
</dbReference>
<gene>
    <name evidence="5" type="ORF">SCWH03_10190</name>
</gene>
<dbReference type="InterPro" id="IPR020802">
    <property type="entry name" value="TesA-like"/>
</dbReference>
<dbReference type="FunFam" id="3.40.50.980:FF:000001">
    <property type="entry name" value="Non-ribosomal peptide synthetase"/>
    <property type="match status" value="1"/>
</dbReference>
<name>A0A6A0AQQ1_9ACTN</name>
<dbReference type="InterPro" id="IPR009081">
    <property type="entry name" value="PP-bd_ACP"/>
</dbReference>
<evidence type="ECO:0000256" key="1">
    <source>
        <dbReference type="ARBA" id="ARBA00001957"/>
    </source>
</evidence>
<feature type="domain" description="Carrier" evidence="4">
    <location>
        <begin position="968"/>
        <end position="1042"/>
    </location>
</feature>
<dbReference type="SUPFAM" id="SSF56801">
    <property type="entry name" value="Acetyl-CoA synthetase-like"/>
    <property type="match status" value="2"/>
</dbReference>
<dbReference type="Gene3D" id="3.30.559.10">
    <property type="entry name" value="Chloramphenicol acetyltransferase-like domain"/>
    <property type="match status" value="2"/>
</dbReference>
<dbReference type="InterPro" id="IPR023213">
    <property type="entry name" value="CAT-like_dom_sf"/>
</dbReference>
<dbReference type="InterPro" id="IPR020806">
    <property type="entry name" value="PKS_PP-bd"/>
</dbReference>
<dbReference type="Gene3D" id="3.30.300.30">
    <property type="match status" value="2"/>
</dbReference>
<dbReference type="NCBIfam" id="TIGR01733">
    <property type="entry name" value="AA-adenyl-dom"/>
    <property type="match status" value="2"/>
</dbReference>
<dbReference type="GO" id="GO:0031177">
    <property type="term" value="F:phosphopantetheine binding"/>
    <property type="evidence" value="ECO:0007669"/>
    <property type="project" value="InterPro"/>
</dbReference>
<dbReference type="InterPro" id="IPR001242">
    <property type="entry name" value="Condensation_dom"/>
</dbReference>
<dbReference type="RefSeq" id="WP_254076562.1">
    <property type="nucleotide sequence ID" value="NZ_BLLG01000002.1"/>
</dbReference>
<dbReference type="PROSITE" id="PS00455">
    <property type="entry name" value="AMP_BINDING"/>
    <property type="match status" value="2"/>
</dbReference>
<dbReference type="InterPro" id="IPR020845">
    <property type="entry name" value="AMP-binding_CS"/>
</dbReference>
<dbReference type="Gene3D" id="1.10.1200.10">
    <property type="entry name" value="ACP-like"/>
    <property type="match status" value="2"/>
</dbReference>
<dbReference type="EMBL" id="BLLG01000002">
    <property type="protein sequence ID" value="GFH34805.1"/>
    <property type="molecule type" value="Genomic_DNA"/>
</dbReference>
<dbReference type="Pfam" id="PF00550">
    <property type="entry name" value="PP-binding"/>
    <property type="match status" value="2"/>
</dbReference>
<dbReference type="GO" id="GO:0003824">
    <property type="term" value="F:catalytic activity"/>
    <property type="evidence" value="ECO:0007669"/>
    <property type="project" value="InterPro"/>
</dbReference>
<dbReference type="InterPro" id="IPR045851">
    <property type="entry name" value="AMP-bd_C_sf"/>
</dbReference>
<dbReference type="GO" id="GO:0044550">
    <property type="term" value="P:secondary metabolite biosynthetic process"/>
    <property type="evidence" value="ECO:0007669"/>
    <property type="project" value="TreeGrafter"/>
</dbReference>
<dbReference type="GO" id="GO:0017000">
    <property type="term" value="P:antibiotic biosynthetic process"/>
    <property type="evidence" value="ECO:0007669"/>
    <property type="project" value="UniProtKB-ARBA"/>
</dbReference>
<dbReference type="Gene3D" id="3.30.559.30">
    <property type="entry name" value="Nonribosomal peptide synthetase, condensation domain"/>
    <property type="match status" value="2"/>
</dbReference>
<dbReference type="Pfam" id="PF00668">
    <property type="entry name" value="Condensation"/>
    <property type="match status" value="2"/>
</dbReference>
<dbReference type="GO" id="GO:0005829">
    <property type="term" value="C:cytosol"/>
    <property type="evidence" value="ECO:0007669"/>
    <property type="project" value="TreeGrafter"/>
</dbReference>
<evidence type="ECO:0000259" key="4">
    <source>
        <dbReference type="PROSITE" id="PS50075"/>
    </source>
</evidence>
<dbReference type="Gene3D" id="3.40.50.12780">
    <property type="entry name" value="N-terminal domain of ligase-like"/>
    <property type="match status" value="2"/>
</dbReference>
<reference evidence="5 6" key="1">
    <citation type="submission" date="2020-02" db="EMBL/GenBank/DDBJ databases">
        <title>Whole Genome Shotgun Sequence of Streptomyces sp. strain CWH03.</title>
        <authorList>
            <person name="Dohra H."/>
            <person name="Kodani S."/>
            <person name="Yamamura H."/>
        </authorList>
    </citation>
    <scope>NUCLEOTIDE SEQUENCE [LARGE SCALE GENOMIC DNA]</scope>
    <source>
        <strain evidence="5 6">CWH03</strain>
    </source>
</reference>
<comment type="caution">
    <text evidence="5">The sequence shown here is derived from an EMBL/GenBank/DDBJ whole genome shotgun (WGS) entry which is preliminary data.</text>
</comment>
<dbReference type="FunFam" id="3.40.50.12780:FF:000012">
    <property type="entry name" value="Non-ribosomal peptide synthetase"/>
    <property type="match status" value="1"/>
</dbReference>
<dbReference type="SUPFAM" id="SSF47336">
    <property type="entry name" value="ACP-like"/>
    <property type="match status" value="2"/>
</dbReference>
<dbReference type="Pfam" id="PF13193">
    <property type="entry name" value="AMP-binding_C"/>
    <property type="match status" value="2"/>
</dbReference>
<dbReference type="InterPro" id="IPR036736">
    <property type="entry name" value="ACP-like_sf"/>
</dbReference>
<dbReference type="FunFam" id="2.30.38.10:FF:000001">
    <property type="entry name" value="Non-ribosomal peptide synthetase PvdI"/>
    <property type="match status" value="1"/>
</dbReference>
<keyword evidence="2" id="KW-0596">Phosphopantetheine</keyword>
<dbReference type="Proteomes" id="UP000484988">
    <property type="component" value="Unassembled WGS sequence"/>
</dbReference>
<evidence type="ECO:0000313" key="5">
    <source>
        <dbReference type="EMBL" id="GFH34805.1"/>
    </source>
</evidence>
<dbReference type="GO" id="GO:0043041">
    <property type="term" value="P:amino acid activation for nonribosomal peptide biosynthetic process"/>
    <property type="evidence" value="ECO:0007669"/>
    <property type="project" value="TreeGrafter"/>
</dbReference>
<dbReference type="InterPro" id="IPR010071">
    <property type="entry name" value="AA_adenyl_dom"/>
</dbReference>
<keyword evidence="6" id="KW-1185">Reference proteome</keyword>
<organism evidence="5 6">
    <name type="scientific">Streptomyces pacificus</name>
    <dbReference type="NCBI Taxonomy" id="2705029"/>
    <lineage>
        <taxon>Bacteria</taxon>
        <taxon>Bacillati</taxon>
        <taxon>Actinomycetota</taxon>
        <taxon>Actinomycetes</taxon>
        <taxon>Kitasatosporales</taxon>
        <taxon>Streptomycetaceae</taxon>
        <taxon>Streptomyces</taxon>
    </lineage>
</organism>
<dbReference type="InterPro" id="IPR001031">
    <property type="entry name" value="Thioesterase"/>
</dbReference>
<evidence type="ECO:0000256" key="2">
    <source>
        <dbReference type="ARBA" id="ARBA00022450"/>
    </source>
</evidence>
<dbReference type="SMART" id="SM00823">
    <property type="entry name" value="PKS_PP"/>
    <property type="match status" value="2"/>
</dbReference>
<dbReference type="Pfam" id="PF00975">
    <property type="entry name" value="Thioesterase"/>
    <property type="match status" value="1"/>
</dbReference>
<accession>A0A6A0AQQ1</accession>
<protein>
    <submittedName>
        <fullName evidence="5">Non-ribosomal peptide synthetase</fullName>
    </submittedName>
</protein>
<dbReference type="SMART" id="SM00824">
    <property type="entry name" value="PKS_TE"/>
    <property type="match status" value="1"/>
</dbReference>
<dbReference type="PANTHER" id="PTHR45527">
    <property type="entry name" value="NONRIBOSOMAL PEPTIDE SYNTHETASE"/>
    <property type="match status" value="1"/>
</dbReference>
<dbReference type="InterPro" id="IPR025110">
    <property type="entry name" value="AMP-bd_C"/>
</dbReference>
<keyword evidence="3" id="KW-0597">Phosphoprotein</keyword>
<dbReference type="FunFam" id="3.40.50.980:FF:000002">
    <property type="entry name" value="Enterobactin synthetase component F"/>
    <property type="match status" value="1"/>
</dbReference>
<sequence>MAIRGRSTLTAYQQDIWAANSLFPDLPQFNCFIVDRFTGEVDVDLLKECLRRAADRNDAFQLRIDPEDGTPSQWVEHEAFDIPTIDLSGADAPRAACEAWITDAFDVAFDVERRRLFAIAVLREREDTVHAYVKVHHIVADAWGLNLFMSQVRAEYDQVRRTGKFDGRPAPSYLDFAEDERRYRDSAGHEQDRAFFQERLKGVAPAFFRRTAPAGSRWSARHSFRIERSLIERIRERGHSVFAFVASAFSVYLSRIHGSDEVVLGVPLLNRPTGGQKRTVGHFANTLPLRVNPRQDRSMSELVAEVQSATRALKPHERFSLGDLLRAVPLQDSGRKRLFDTTIAYLRWPSPAVVQGVAYETVVQARAHDDDVLAVVVNELDDVSDVLVDMDYAVDVFDADFPIESVAVHLEAILKGALDRPDRPLAEISMVGAADRAALLAAGSGPVTDYTRDSTVHALFERQAARTPHAVAVLAEDPADSLTFAQLDAWADHVAHQLVGDGVATGDRVAVAVERGPQLVVAVLGALKAGAAYVPVDPGHPPERVRFLLTDSGARSLLLGTAVSGTVVGGTAPVRRLEAAPSAAPEPLVPAGGPLDLAYVIYTSGSTGQPKGVQVEHRSVVNRLEWMQRRYPVGPGDVLLQKTPATFDVSVWELFWWSITGAGLALLAPGGERDPHAILTTMREHRVSVAHFVPSMLGPFLDLLEEAPALLGEIASLRLVFCSGEALTPAHVHRFNQVFAAAGTAAPQLVNLYGPTEGTVDVTYHDCPADPADEPRRIPIGRPIDNIRLYVVGAHGDLQPTGAPGELCISGVGVARGYLGRPGPDAAAFVDDPFTPGERMYRTGDRARWLADGALEYLGRLDDQVKIRGNRVEPGEVRNHLTALAGVRDAVVVDRTTPSRGTHLVGYCVVDEGVRLTDLRPRLLETLPEFMVPAFFVRIDSIPLTANGKADRSRLPAPAVEADAAPAAPANEVEAKIAAAWAAVLGTEEIGVDQDYYSLGGDSIMMLRIQAEARRAGVHFTLADMVRNPTVAALAARAATSPTDVRDAPPEPFALVSGVDRARMAGLADAYPATRLHLGLLYHSREHERTAVYHDVFRYSLRTAWNGRALRTAFDDLVRRHPVLRSAFDLGGFSEPLQLVYREAVGGLEIADLRGVGGQEAQAEIARHIEERRYHAYRLDRPPLYLFRAHVLNDDTLELVFSFHHAILDGWSVATLVRELLQDYLHHAGRPVEAVPSGPLPSPALHVREERRALASDETRRYWQRLLTGVELAQIDGLRPHEPSGVEGVVHHRVELPDGLGTGLRRLARTHGLPVKSLLLAAHCLTLRLFSDTQDIATGLVTGGRPEEAGAERIAGLFLETLPLRLDTRPRSWIDAAREVYRQEQDSHPHRHYPLSAIQEDRGGGVLFETAFNYVNPHVLSSLFEGTGMELTGFRTWEETNFKILVNAITDPVDERLWLRMDCDGRTFSPSQVEGIARTYLAVLRRMTDHPGEPADFAFLRVPPAEAVLRSGAGPRTPGKPHRNVVERFDEHVAAAPDAIAVSCGTRKWTYARLHEAAHRIAQGLIGAGARPGSTVGIAMDRSPETLATVLGVAKAGATCVPLDVGYPPARLAAMVAQADPVRILTHEAHAHLFEDSSRLLYVAGLLAAEPAPGSAPELPEIAGEAVAYLLFTSGSSGEPKGVELPHRVLANYLEWQIPSASGAAGGRTLQFAPLSFDVAFQEIYSTLCGGGTLQLLAEDERKDMPALLRLLDREEVERVFMPYVALQQLAETSRALGIRPAALRVVISSGEQLRVTDEIRRFCAARPDTVLENQYGPTETHLLTHHTMTGDPALFPDLPPVGVPVDGIELHLLDGLMRPVPPGAKGEIYVGGVCLAHGYRNRPDLTGQRFVTDPSGEPGARLYRTGDLARVMPDGNLVWLGRVDSQVKVRGFRVELAEVELALGKVAEEQAASGVREVAVVSRHRESGDAFLAAFLVGDPGAVDLEEVRGRLRAVLPDYMMPAHLEWLPSLPLTPSGKRDDALLRRMPLAVPSSDATPPADDHERALAGILAELLELPAVGVRDNFFDIGGTSLTAMRLVMTIERRYGVNVPLAAFVAAPTVAGLAQHLKGSGSAARFDPVVPIRTEGGKPPLFLVHPLGGHVLCYVRLARHLPRDQPVYALQASGTVPGTEPVGSIPEMAAGYLEAVRRVRPEGPYVIGGWSFGGFVAFEMARQLRHSDPDALRGTVLIDPIAVRQGERPDIADHSLLEWFFWELLWMERGGAAPVVPLPDGLEEEAKFDFIVGHATREGVLPAGSSRTTVRRLFEMFRAHWRAILSYRPEPVDGDVVLLRAASELPMILQPMHGAAQSLHRDPANGWGDLATGGLQVVDVPGDHLVLLEEPQVNVVAEKVAQVMATAQPARRRTAKKKSRRRK</sequence>
<dbReference type="Pfam" id="PF00501">
    <property type="entry name" value="AMP-binding"/>
    <property type="match status" value="2"/>
</dbReference>
<dbReference type="PANTHER" id="PTHR45527:SF14">
    <property type="entry name" value="PLIPASTATIN SYNTHASE SUBUNIT B"/>
    <property type="match status" value="1"/>
</dbReference>
<proteinExistence type="predicted"/>
<dbReference type="InterPro" id="IPR029058">
    <property type="entry name" value="AB_hydrolase_fold"/>
</dbReference>
<dbReference type="SUPFAM" id="SSF53474">
    <property type="entry name" value="alpha/beta-Hydrolases"/>
    <property type="match status" value="1"/>
</dbReference>
<evidence type="ECO:0000256" key="3">
    <source>
        <dbReference type="ARBA" id="ARBA00022553"/>
    </source>
</evidence>
<evidence type="ECO:0000313" key="6">
    <source>
        <dbReference type="Proteomes" id="UP000484988"/>
    </source>
</evidence>
<dbReference type="Gene3D" id="3.40.50.1820">
    <property type="entry name" value="alpha/beta hydrolase"/>
    <property type="match status" value="1"/>
</dbReference>
<comment type="cofactor">
    <cofactor evidence="1">
        <name>pantetheine 4'-phosphate</name>
        <dbReference type="ChEBI" id="CHEBI:47942"/>
    </cofactor>
</comment>
<dbReference type="SUPFAM" id="SSF52777">
    <property type="entry name" value="CoA-dependent acyltransferases"/>
    <property type="match status" value="4"/>
</dbReference>
<feature type="domain" description="Carrier" evidence="4">
    <location>
        <begin position="2039"/>
        <end position="2114"/>
    </location>
</feature>
<dbReference type="InterPro" id="IPR000873">
    <property type="entry name" value="AMP-dep_synth/lig_dom"/>
</dbReference>